<protein>
    <submittedName>
        <fullName evidence="5">Uncharacterized protein</fullName>
    </submittedName>
</protein>
<dbReference type="InterPro" id="IPR001680">
    <property type="entry name" value="WD40_rpt"/>
</dbReference>
<dbReference type="PROSITE" id="PS00678">
    <property type="entry name" value="WD_REPEATS_1"/>
    <property type="match status" value="1"/>
</dbReference>
<keyword evidence="1 3" id="KW-0853">WD repeat</keyword>
<feature type="compositionally biased region" description="Basic residues" evidence="4">
    <location>
        <begin position="242"/>
        <end position="252"/>
    </location>
</feature>
<dbReference type="InterPro" id="IPR036322">
    <property type="entry name" value="WD40_repeat_dom_sf"/>
</dbReference>
<evidence type="ECO:0000256" key="3">
    <source>
        <dbReference type="PROSITE-ProRule" id="PRU00221"/>
    </source>
</evidence>
<feature type="region of interest" description="Disordered" evidence="4">
    <location>
        <begin position="1"/>
        <end position="43"/>
    </location>
</feature>
<evidence type="ECO:0000256" key="1">
    <source>
        <dbReference type="ARBA" id="ARBA00022574"/>
    </source>
</evidence>
<dbReference type="PROSITE" id="PS50294">
    <property type="entry name" value="WD_REPEATS_REGION"/>
    <property type="match status" value="2"/>
</dbReference>
<comment type="caution">
    <text evidence="5">The sequence shown here is derived from an EMBL/GenBank/DDBJ whole genome shotgun (WGS) entry which is preliminary data.</text>
</comment>
<dbReference type="Gene3D" id="2.130.10.10">
    <property type="entry name" value="YVTN repeat-like/Quinoprotein amine dehydrogenase"/>
    <property type="match status" value="2"/>
</dbReference>
<name>A0AAD2D4R0_EUPCR</name>
<keyword evidence="6" id="KW-1185">Reference proteome</keyword>
<sequence length="905" mass="103383">MKDSLESYFLQHLKAERKRRTKEKKEISQNHHQSHNKSGLKSKSRYNYSKSALGYHPAQLFDKMTDEREGRQNRRMVKVDSHSHLKNASLAPTVNTIKPRKVKKCTKKAQMTAKRLAASTLEHDEDLDNSLFKSFHKKTPNTKHLEFQDMKSKSRKKTAKMKSNQRNKSKHKPKGKKDITFSQSSKNKKVLISGKPTPEPKNYFIKDKFAFGLKPETKTFDNCGNILNDKQTSSTINLNTNSKKHSKSRKREKPWSRAFRKRESPYSSQTKSDHIRSKSSYVKGPNSLKSIFQIYRESGNSGNNSKEVKVARKINTSLPIQINREGFKIGCINFKMRKNNTKARKISKHNSIPSQNHSLNTRNKSNKRSDLADKRALKEEEFGTLIMNEYHHKFAKSPTVQKQRNFTNKISVARKNVLKSKKMPNESNVYVHRKTPKSKLKGRRKEMYKNNDTLTKSYHPVSNTDHNIYSSKFLEGPRSSSQANSMIFPQRPASNSSMTANTEYTVSNKIETSQNSLRQDVMSEIKKSAKANMDPVLSIQEGGTPLDTRFTKSLQIQSPSSKFSHRESQPAVKSPARRLYLKYKTSLHGHKNTVNSLAFDTKYYSHLFSGSHDYSIKIWHCTSFSPREGVNEVAQSSTVDRCYKTLNLHTKKINCLRYLPNSCVLISAGADQRLCLINTENTEEFDTIAIFRRKFGHINDMVSLASSGYELDEAKLITSSLDRKIRVIDLNNDGKVISDFSNPDGKANCLKMHNSSNFLLIADDSKKIKLWDINSGKIVSTFADSCGNKTCIENYDNDTFITSSSDGLLSMWDYRMTRKVLKSNVIKEKEIKGQPNCNINQILYTNGIIFTATNQGIVLVNSKTLGEQEYKRNHQGGVNSLVYSELDNMLFSSGFDKSVIVWDMK</sequence>
<dbReference type="PANTHER" id="PTHR19848">
    <property type="entry name" value="WD40 REPEAT PROTEIN"/>
    <property type="match status" value="1"/>
</dbReference>
<feature type="repeat" description="WD" evidence="3">
    <location>
        <begin position="587"/>
        <end position="619"/>
    </location>
</feature>
<proteinExistence type="predicted"/>
<organism evidence="5 6">
    <name type="scientific">Euplotes crassus</name>
    <dbReference type="NCBI Taxonomy" id="5936"/>
    <lineage>
        <taxon>Eukaryota</taxon>
        <taxon>Sar</taxon>
        <taxon>Alveolata</taxon>
        <taxon>Ciliophora</taxon>
        <taxon>Intramacronucleata</taxon>
        <taxon>Spirotrichea</taxon>
        <taxon>Hypotrichia</taxon>
        <taxon>Euplotida</taxon>
        <taxon>Euplotidae</taxon>
        <taxon>Moneuplotes</taxon>
    </lineage>
</organism>
<dbReference type="Proteomes" id="UP001295684">
    <property type="component" value="Unassembled WGS sequence"/>
</dbReference>
<dbReference type="Pfam" id="PF00400">
    <property type="entry name" value="WD40"/>
    <property type="match status" value="4"/>
</dbReference>
<dbReference type="InterPro" id="IPR015943">
    <property type="entry name" value="WD40/YVTN_repeat-like_dom_sf"/>
</dbReference>
<reference evidence="5" key="1">
    <citation type="submission" date="2023-07" db="EMBL/GenBank/DDBJ databases">
        <authorList>
            <consortium name="AG Swart"/>
            <person name="Singh M."/>
            <person name="Singh A."/>
            <person name="Seah K."/>
            <person name="Emmerich C."/>
        </authorList>
    </citation>
    <scope>NUCLEOTIDE SEQUENCE</scope>
    <source>
        <strain evidence="5">DP1</strain>
    </source>
</reference>
<feature type="compositionally biased region" description="Basic and acidic residues" evidence="4">
    <location>
        <begin position="143"/>
        <end position="152"/>
    </location>
</feature>
<evidence type="ECO:0000256" key="4">
    <source>
        <dbReference type="SAM" id="MobiDB-lite"/>
    </source>
</evidence>
<evidence type="ECO:0000313" key="6">
    <source>
        <dbReference type="Proteomes" id="UP001295684"/>
    </source>
</evidence>
<accession>A0AAD2D4R0</accession>
<dbReference type="SUPFAM" id="SSF50978">
    <property type="entry name" value="WD40 repeat-like"/>
    <property type="match status" value="1"/>
</dbReference>
<feature type="repeat" description="WD" evidence="3">
    <location>
        <begin position="740"/>
        <end position="781"/>
    </location>
</feature>
<feature type="compositionally biased region" description="Polar residues" evidence="4">
    <location>
        <begin position="228"/>
        <end position="241"/>
    </location>
</feature>
<feature type="compositionally biased region" description="Basic residues" evidence="4">
    <location>
        <begin position="32"/>
        <end position="43"/>
    </location>
</feature>
<dbReference type="EMBL" id="CAMPGE010021774">
    <property type="protein sequence ID" value="CAI2379895.1"/>
    <property type="molecule type" value="Genomic_DNA"/>
</dbReference>
<dbReference type="AlphaFoldDB" id="A0AAD2D4R0"/>
<feature type="region of interest" description="Disordered" evidence="4">
    <location>
        <begin position="342"/>
        <end position="371"/>
    </location>
</feature>
<keyword evidence="2" id="KW-0677">Repeat</keyword>
<feature type="region of interest" description="Disordered" evidence="4">
    <location>
        <begin position="142"/>
        <end position="197"/>
    </location>
</feature>
<feature type="compositionally biased region" description="Polar residues" evidence="4">
    <location>
        <begin position="349"/>
        <end position="363"/>
    </location>
</feature>
<dbReference type="PROSITE" id="PS50082">
    <property type="entry name" value="WD_REPEATS_2"/>
    <property type="match status" value="3"/>
</dbReference>
<dbReference type="SMART" id="SM00320">
    <property type="entry name" value="WD40"/>
    <property type="match status" value="6"/>
</dbReference>
<dbReference type="InterPro" id="IPR019775">
    <property type="entry name" value="WD40_repeat_CS"/>
</dbReference>
<feature type="region of interest" description="Disordered" evidence="4">
    <location>
        <begin position="228"/>
        <end position="282"/>
    </location>
</feature>
<feature type="repeat" description="WD" evidence="3">
    <location>
        <begin position="871"/>
        <end position="905"/>
    </location>
</feature>
<feature type="compositionally biased region" description="Basic residues" evidence="4">
    <location>
        <begin position="153"/>
        <end position="175"/>
    </location>
</feature>
<evidence type="ECO:0000313" key="5">
    <source>
        <dbReference type="EMBL" id="CAI2379895.1"/>
    </source>
</evidence>
<evidence type="ECO:0000256" key="2">
    <source>
        <dbReference type="ARBA" id="ARBA00022737"/>
    </source>
</evidence>
<dbReference type="PANTHER" id="PTHR19848:SF8">
    <property type="entry name" value="F-BOX AND WD REPEAT DOMAIN CONTAINING 7"/>
    <property type="match status" value="1"/>
</dbReference>
<gene>
    <name evidence="5" type="ORF">ECRASSUSDP1_LOCUS21315</name>
</gene>